<accession>A0A0B7BBD7</accession>
<evidence type="ECO:0000313" key="1">
    <source>
        <dbReference type="EMBL" id="CEK89601.1"/>
    </source>
</evidence>
<organism evidence="1">
    <name type="scientific">Arion vulgaris</name>
    <dbReference type="NCBI Taxonomy" id="1028688"/>
    <lineage>
        <taxon>Eukaryota</taxon>
        <taxon>Metazoa</taxon>
        <taxon>Spiralia</taxon>
        <taxon>Lophotrochozoa</taxon>
        <taxon>Mollusca</taxon>
        <taxon>Gastropoda</taxon>
        <taxon>Heterobranchia</taxon>
        <taxon>Euthyneura</taxon>
        <taxon>Panpulmonata</taxon>
        <taxon>Eupulmonata</taxon>
        <taxon>Stylommatophora</taxon>
        <taxon>Helicina</taxon>
        <taxon>Arionoidea</taxon>
        <taxon>Arionidae</taxon>
        <taxon>Arion</taxon>
    </lineage>
</organism>
<dbReference type="AlphaFoldDB" id="A0A0B7BBD7"/>
<sequence>MVANDRLVDSTPCAGNLLCKITKYGSAKLQEVLAQLRIVIVLRHRENELHKKRQNTIPTCSSDHVCLTCCRGWHSRIGLYTVTSAHTR</sequence>
<proteinExistence type="predicted"/>
<dbReference type="EMBL" id="HACG01042736">
    <property type="protein sequence ID" value="CEK89601.1"/>
    <property type="molecule type" value="Transcribed_RNA"/>
</dbReference>
<protein>
    <submittedName>
        <fullName evidence="1">Uncharacterized protein</fullName>
    </submittedName>
</protein>
<name>A0A0B7BBD7_9EUPU</name>
<reference evidence="1" key="1">
    <citation type="submission" date="2014-12" db="EMBL/GenBank/DDBJ databases">
        <title>Insight into the proteome of Arion vulgaris.</title>
        <authorList>
            <person name="Aradska J."/>
            <person name="Bulat T."/>
            <person name="Smidak R."/>
            <person name="Sarate P."/>
            <person name="Gangsoo J."/>
            <person name="Sialana F."/>
            <person name="Bilban M."/>
            <person name="Lubec G."/>
        </authorList>
    </citation>
    <scope>NUCLEOTIDE SEQUENCE</scope>
    <source>
        <tissue evidence="1">Skin</tissue>
    </source>
</reference>
<gene>
    <name evidence="1" type="primary">ORF171882</name>
</gene>